<keyword evidence="2" id="KW-1185">Reference proteome</keyword>
<protein>
    <submittedName>
        <fullName evidence="1">Uncharacterized protein</fullName>
    </submittedName>
</protein>
<gene>
    <name evidence="1" type="ORF">C5O23_09735</name>
</gene>
<reference evidence="2" key="1">
    <citation type="submission" date="2018-02" db="EMBL/GenBank/DDBJ databases">
        <authorList>
            <person name="Clavel T."/>
            <person name="Strowig T."/>
        </authorList>
    </citation>
    <scope>NUCLEOTIDE SEQUENCE [LARGE SCALE GENOMIC DNA]</scope>
    <source>
        <strain evidence="2">DSM 103720</strain>
    </source>
</reference>
<organism evidence="1 2">
    <name type="scientific">Duncaniella muris</name>
    <dbReference type="NCBI Taxonomy" id="2094150"/>
    <lineage>
        <taxon>Bacteria</taxon>
        <taxon>Pseudomonadati</taxon>
        <taxon>Bacteroidota</taxon>
        <taxon>Bacteroidia</taxon>
        <taxon>Bacteroidales</taxon>
        <taxon>Muribaculaceae</taxon>
        <taxon>Duncaniella</taxon>
    </lineage>
</organism>
<name>A0A2V1INZ8_9BACT</name>
<proteinExistence type="predicted"/>
<comment type="caution">
    <text evidence="1">The sequence shown here is derived from an EMBL/GenBank/DDBJ whole genome shotgun (WGS) entry which is preliminary data.</text>
</comment>
<evidence type="ECO:0000313" key="1">
    <source>
        <dbReference type="EMBL" id="PWB01463.1"/>
    </source>
</evidence>
<evidence type="ECO:0000313" key="2">
    <source>
        <dbReference type="Proteomes" id="UP000244905"/>
    </source>
</evidence>
<dbReference type="EMBL" id="PUEC01000021">
    <property type="protein sequence ID" value="PWB01463.1"/>
    <property type="molecule type" value="Genomic_DNA"/>
</dbReference>
<dbReference type="Proteomes" id="UP000244905">
    <property type="component" value="Unassembled WGS sequence"/>
</dbReference>
<sequence length="60" mass="7256">MPILTQILKNNFVVKILAQDYIKYTKFRPPMQVRGFDLAIFKLVRMTFKMAFIERHPRQL</sequence>
<dbReference type="AlphaFoldDB" id="A0A2V1INZ8"/>
<accession>A0A2V1INZ8</accession>